<reference evidence="3" key="1">
    <citation type="submission" date="2013-07" db="EMBL/GenBank/DDBJ databases">
        <authorList>
            <person name="Geib S."/>
        </authorList>
    </citation>
    <scope>NUCLEOTIDE SEQUENCE</scope>
</reference>
<name>W8AXD0_CERCA</name>
<reference evidence="3" key="2">
    <citation type="journal article" date="2014" name="BMC Genomics">
        <title>A genomic perspective to assessing quality of mass-reared SIT flies used in Mediterranean fruit fly (Ceratitis capitata) eradication in California.</title>
        <authorList>
            <person name="Calla B."/>
            <person name="Hall B."/>
            <person name="Hou S."/>
            <person name="Geib S.M."/>
        </authorList>
    </citation>
    <scope>NUCLEOTIDE SEQUENCE</scope>
</reference>
<keyword evidence="2" id="KW-0472">Membrane</keyword>
<accession>W8AXD0</accession>
<feature type="non-terminal residue" evidence="3">
    <location>
        <position position="1"/>
    </location>
</feature>
<feature type="transmembrane region" description="Helical" evidence="2">
    <location>
        <begin position="187"/>
        <end position="211"/>
    </location>
</feature>
<evidence type="ECO:0000313" key="3">
    <source>
        <dbReference type="EMBL" id="JAB89453.1"/>
    </source>
</evidence>
<feature type="region of interest" description="Disordered" evidence="1">
    <location>
        <begin position="32"/>
        <end position="55"/>
    </location>
</feature>
<protein>
    <submittedName>
        <fullName evidence="3">Uncharacterized protein</fullName>
    </submittedName>
</protein>
<keyword evidence="2" id="KW-0812">Transmembrane</keyword>
<dbReference type="EMBL" id="GAMC01017105">
    <property type="protein sequence ID" value="JAB89450.1"/>
    <property type="molecule type" value="mRNA"/>
</dbReference>
<keyword evidence="2" id="KW-1133">Transmembrane helix</keyword>
<dbReference type="AlphaFoldDB" id="W8AXD0"/>
<feature type="transmembrane region" description="Helical" evidence="2">
    <location>
        <begin position="149"/>
        <end position="167"/>
    </location>
</feature>
<evidence type="ECO:0000256" key="1">
    <source>
        <dbReference type="SAM" id="MobiDB-lite"/>
    </source>
</evidence>
<dbReference type="EMBL" id="GAMC01017102">
    <property type="protein sequence ID" value="JAB89453.1"/>
    <property type="molecule type" value="mRNA"/>
</dbReference>
<feature type="transmembrane region" description="Helical" evidence="2">
    <location>
        <begin position="218"/>
        <end position="237"/>
    </location>
</feature>
<organism evidence="3">
    <name type="scientific">Ceratitis capitata</name>
    <name type="common">Mediterranean fruit fly</name>
    <name type="synonym">Tephritis capitata</name>
    <dbReference type="NCBI Taxonomy" id="7213"/>
    <lineage>
        <taxon>Eukaryota</taxon>
        <taxon>Metazoa</taxon>
        <taxon>Ecdysozoa</taxon>
        <taxon>Arthropoda</taxon>
        <taxon>Hexapoda</taxon>
        <taxon>Insecta</taxon>
        <taxon>Pterygota</taxon>
        <taxon>Neoptera</taxon>
        <taxon>Endopterygota</taxon>
        <taxon>Diptera</taxon>
        <taxon>Brachycera</taxon>
        <taxon>Muscomorpha</taxon>
        <taxon>Tephritoidea</taxon>
        <taxon>Tephritidae</taxon>
        <taxon>Ceratitis</taxon>
        <taxon>Ceratitis</taxon>
    </lineage>
</organism>
<dbReference type="EMBL" id="GAMC01017107">
    <property type="protein sequence ID" value="JAB89448.1"/>
    <property type="molecule type" value="mRNA"/>
</dbReference>
<sequence>GVGFCDCDRFVRGVGTGVFFVSDDDKLERREKFDATSSASSPNGLREMRGGGGRGGGTLPVEGVDAAVELRDDFSSSISSSELSNGLRLCGFSVDLAIVLVLPLLTVRGCGVLISMHCGVCRFSLFISASSSSSSDLKGFKSSGYSSGVVLLGVAVIFSTISARAAATGVGCEVLSILSPSLAACFVAVKSFVAASSLCSTLLTSILGVIVGVRNAGLGSLSCFTSNTILLSFTSVSNSKGTSFTFDSSSSMISLVLVSIFSDFSISIARSFASSSRFTLVKLSVSLVSLLAVVVVAVAGVDAVVEFVSSILVATSSPVFNIFL</sequence>
<feature type="transmembrane region" description="Helical" evidence="2">
    <location>
        <begin position="280"/>
        <end position="301"/>
    </location>
</feature>
<dbReference type="EMBL" id="GAMC01017109">
    <property type="protein sequence ID" value="JAB89446.1"/>
    <property type="molecule type" value="mRNA"/>
</dbReference>
<feature type="transmembrane region" description="Helical" evidence="2">
    <location>
        <begin position="249"/>
        <end position="268"/>
    </location>
</feature>
<evidence type="ECO:0000256" key="2">
    <source>
        <dbReference type="SAM" id="Phobius"/>
    </source>
</evidence>
<proteinExistence type="evidence at transcript level"/>